<feature type="transmembrane region" description="Helical" evidence="1">
    <location>
        <begin position="446"/>
        <end position="463"/>
    </location>
</feature>
<keyword evidence="4" id="KW-1185">Reference proteome</keyword>
<feature type="domain" description="DUF4178" evidence="2">
    <location>
        <begin position="56"/>
        <end position="191"/>
    </location>
</feature>
<keyword evidence="1" id="KW-0812">Transmembrane</keyword>
<evidence type="ECO:0000313" key="3">
    <source>
        <dbReference type="EMBL" id="GHD67663.1"/>
    </source>
</evidence>
<dbReference type="RefSeq" id="WP_189461886.1">
    <property type="nucleotide sequence ID" value="NZ_BMYO01000009.1"/>
</dbReference>
<name>A0ABQ3H6W5_9NEIS</name>
<dbReference type="Pfam" id="PF13785">
    <property type="entry name" value="DUF4178"/>
    <property type="match status" value="2"/>
</dbReference>
<evidence type="ECO:0000313" key="4">
    <source>
        <dbReference type="Proteomes" id="UP000604737"/>
    </source>
</evidence>
<keyword evidence="1" id="KW-1133">Transmembrane helix</keyword>
<feature type="transmembrane region" description="Helical" evidence="1">
    <location>
        <begin position="470"/>
        <end position="486"/>
    </location>
</feature>
<evidence type="ECO:0000256" key="1">
    <source>
        <dbReference type="SAM" id="Phobius"/>
    </source>
</evidence>
<organism evidence="3 4">
    <name type="scientific">Jeongeupia chitinilytica</name>
    <dbReference type="NCBI Taxonomy" id="1041641"/>
    <lineage>
        <taxon>Bacteria</taxon>
        <taxon>Pseudomonadati</taxon>
        <taxon>Pseudomonadota</taxon>
        <taxon>Betaproteobacteria</taxon>
        <taxon>Neisseriales</taxon>
        <taxon>Chitinibacteraceae</taxon>
        <taxon>Jeongeupia</taxon>
    </lineage>
</organism>
<dbReference type="Proteomes" id="UP000604737">
    <property type="component" value="Unassembled WGS sequence"/>
</dbReference>
<protein>
    <recommendedName>
        <fullName evidence="2">DUF4178 domain-containing protein</fullName>
    </recommendedName>
</protein>
<proteinExistence type="predicted"/>
<accession>A0ABQ3H6W5</accession>
<dbReference type="InterPro" id="IPR025235">
    <property type="entry name" value="DUF4178"/>
</dbReference>
<gene>
    <name evidence="3" type="ORF">GCM10007350_31670</name>
</gene>
<keyword evidence="1" id="KW-0472">Membrane</keyword>
<sequence>MYRVACPSCGAEVVFRSTISVMAVCEYCRTVVLRDADAVREQGRLANVLEDASPLQIGSSGVWQGRHFALVGRIQLRYDAGFWNEWYALFDDGSAGWLAEAGGQYVFTLAVSDATDIPNFENLRVGAIYRYGGNSYTMSDVRGARCTGGQGELPFVVGDGWEARVADARCRERFLTLDYSDEKPQVYVGTAAPLDTLNMQLLRDDDTIVAAAGRLRGTPQTLACPSCGSPLEFPAGIATQLVCPACHAEVDCSSDTATLIAKRGELARVVTTLAIGDVGTIAGRKWTVIGLLRCREADDVTSVWTEYLLYHPSAGLQWLVEAEEGWDQVRVMDIWPESASMEQAVYKGEHFRHLYDYASVVTFAAGAFNWRAAVGDKTWISDYERNGVKLTRESGAKEMGWSRSERVTAQLVGQWFGKPALANRPRAGMATGAGMTVGDRESLRRPAIWAMAIFLLINLPILITSGFDDDVIMVGFVAMILLWIPANQDFDG</sequence>
<evidence type="ECO:0000259" key="2">
    <source>
        <dbReference type="Pfam" id="PF13785"/>
    </source>
</evidence>
<dbReference type="EMBL" id="BMYO01000009">
    <property type="protein sequence ID" value="GHD67663.1"/>
    <property type="molecule type" value="Genomic_DNA"/>
</dbReference>
<feature type="domain" description="DUF4178" evidence="2">
    <location>
        <begin position="275"/>
        <end position="408"/>
    </location>
</feature>
<reference evidence="4" key="1">
    <citation type="journal article" date="2019" name="Int. J. Syst. Evol. Microbiol.">
        <title>The Global Catalogue of Microorganisms (GCM) 10K type strain sequencing project: providing services to taxonomists for standard genome sequencing and annotation.</title>
        <authorList>
            <consortium name="The Broad Institute Genomics Platform"/>
            <consortium name="The Broad Institute Genome Sequencing Center for Infectious Disease"/>
            <person name="Wu L."/>
            <person name="Ma J."/>
        </authorList>
    </citation>
    <scope>NUCLEOTIDE SEQUENCE [LARGE SCALE GENOMIC DNA]</scope>
    <source>
        <strain evidence="4">KCTC 23701</strain>
    </source>
</reference>
<comment type="caution">
    <text evidence="3">The sequence shown here is derived from an EMBL/GenBank/DDBJ whole genome shotgun (WGS) entry which is preliminary data.</text>
</comment>